<evidence type="ECO:0000256" key="3">
    <source>
        <dbReference type="ARBA" id="ARBA00023163"/>
    </source>
</evidence>
<dbReference type="InParanoid" id="A0A2G4YLS6"/>
<keyword evidence="2" id="KW-0238">DNA-binding</keyword>
<dbReference type="InterPro" id="IPR036390">
    <property type="entry name" value="WH_DNA-bd_sf"/>
</dbReference>
<keyword evidence="3" id="KW-0804">Transcription</keyword>
<feature type="region of interest" description="Disordered" evidence="4">
    <location>
        <begin position="1"/>
        <end position="20"/>
    </location>
</feature>
<dbReference type="PANTHER" id="PTHR43537:SF5">
    <property type="entry name" value="UXU OPERON TRANSCRIPTIONAL REGULATOR"/>
    <property type="match status" value="1"/>
</dbReference>
<feature type="compositionally biased region" description="Basic and acidic residues" evidence="4">
    <location>
        <begin position="9"/>
        <end position="20"/>
    </location>
</feature>
<accession>A0A2G4YLS6</accession>
<proteinExistence type="predicted"/>
<comment type="caution">
    <text evidence="6">The sequence shown here is derived from an EMBL/GenBank/DDBJ whole genome shotgun (WGS) entry which is preliminary data.</text>
</comment>
<dbReference type="SMART" id="SM00345">
    <property type="entry name" value="HTH_GNTR"/>
    <property type="match status" value="1"/>
</dbReference>
<dbReference type="Gene3D" id="1.10.10.10">
    <property type="entry name" value="Winged helix-like DNA-binding domain superfamily/Winged helix DNA-binding domain"/>
    <property type="match status" value="1"/>
</dbReference>
<dbReference type="OrthoDB" id="7846328at2"/>
<name>A0A2G4YLS6_9PROT</name>
<evidence type="ECO:0000313" key="6">
    <source>
        <dbReference type="EMBL" id="PHZ83262.1"/>
    </source>
</evidence>
<gene>
    <name evidence="6" type="ORF">CRD36_16960</name>
</gene>
<evidence type="ECO:0000259" key="5">
    <source>
        <dbReference type="PROSITE" id="PS50949"/>
    </source>
</evidence>
<dbReference type="SUPFAM" id="SSF46785">
    <property type="entry name" value="Winged helix' DNA-binding domain"/>
    <property type="match status" value="1"/>
</dbReference>
<dbReference type="GO" id="GO:0003677">
    <property type="term" value="F:DNA binding"/>
    <property type="evidence" value="ECO:0007669"/>
    <property type="project" value="UniProtKB-KW"/>
</dbReference>
<dbReference type="RefSeq" id="WP_099475155.1">
    <property type="nucleotide sequence ID" value="NZ_CP041025.1"/>
</dbReference>
<dbReference type="AlphaFoldDB" id="A0A2G4YLS6"/>
<evidence type="ECO:0000256" key="2">
    <source>
        <dbReference type="ARBA" id="ARBA00023125"/>
    </source>
</evidence>
<dbReference type="Proteomes" id="UP000229730">
    <property type="component" value="Unassembled WGS sequence"/>
</dbReference>
<dbReference type="EMBL" id="PDEM01000033">
    <property type="protein sequence ID" value="PHZ83262.1"/>
    <property type="molecule type" value="Genomic_DNA"/>
</dbReference>
<evidence type="ECO:0000256" key="1">
    <source>
        <dbReference type="ARBA" id="ARBA00023015"/>
    </source>
</evidence>
<evidence type="ECO:0000256" key="4">
    <source>
        <dbReference type="SAM" id="MobiDB-lite"/>
    </source>
</evidence>
<reference evidence="6 7" key="1">
    <citation type="submission" date="2017-10" db="EMBL/GenBank/DDBJ databases">
        <title>Frigbacter circumglobatus gen. nov. sp. nov., isolated from sediment cultured in situ.</title>
        <authorList>
            <person name="Zhao Z."/>
        </authorList>
    </citation>
    <scope>NUCLEOTIDE SEQUENCE [LARGE SCALE GENOMIC DNA]</scope>
    <source>
        <strain evidence="6 7">ZYL</strain>
    </source>
</reference>
<organism evidence="6 7">
    <name type="scientific">Paremcibacter congregatus</name>
    <dbReference type="NCBI Taxonomy" id="2043170"/>
    <lineage>
        <taxon>Bacteria</taxon>
        <taxon>Pseudomonadati</taxon>
        <taxon>Pseudomonadota</taxon>
        <taxon>Alphaproteobacteria</taxon>
        <taxon>Emcibacterales</taxon>
        <taxon>Emcibacteraceae</taxon>
        <taxon>Paremcibacter</taxon>
    </lineage>
</organism>
<dbReference type="Pfam" id="PF00392">
    <property type="entry name" value="GntR"/>
    <property type="match status" value="1"/>
</dbReference>
<keyword evidence="7" id="KW-1185">Reference proteome</keyword>
<dbReference type="CDD" id="cd07377">
    <property type="entry name" value="WHTH_GntR"/>
    <property type="match status" value="1"/>
</dbReference>
<keyword evidence="1" id="KW-0805">Transcription regulation</keyword>
<dbReference type="InterPro" id="IPR036388">
    <property type="entry name" value="WH-like_DNA-bd_sf"/>
</dbReference>
<protein>
    <recommendedName>
        <fullName evidence="5">HTH gntR-type domain-containing protein</fullName>
    </recommendedName>
</protein>
<evidence type="ECO:0000313" key="7">
    <source>
        <dbReference type="Proteomes" id="UP000229730"/>
    </source>
</evidence>
<dbReference type="PANTHER" id="PTHR43537">
    <property type="entry name" value="TRANSCRIPTIONAL REGULATOR, GNTR FAMILY"/>
    <property type="match status" value="1"/>
</dbReference>
<feature type="domain" description="HTH gntR-type" evidence="5">
    <location>
        <begin position="18"/>
        <end position="85"/>
    </location>
</feature>
<dbReference type="PROSITE" id="PS50949">
    <property type="entry name" value="HTH_GNTR"/>
    <property type="match status" value="1"/>
</dbReference>
<dbReference type="GO" id="GO:0003700">
    <property type="term" value="F:DNA-binding transcription factor activity"/>
    <property type="evidence" value="ECO:0007669"/>
    <property type="project" value="InterPro"/>
</dbReference>
<sequence>MNNKNVTKLNEKQRVTPTSKVEKAVHHLITGIHAGHYAPGQRLVESDLTQEIGISRGPLREALKILAAKDMLDLAPNRGARIKRLQREDLHQRFQLLETLGTLAIEGLPDQDKKTLQQNAPYPLQTEKTNVSLTSDHSPTILALVVNYYCHLAHLGQNSLLADYIFKLNLTYFAPHIMRTLDVNVDILEKQFSKVKAAILQADTLTAQKAHQNWCRQVLEATHLLPASTSKQGAF</sequence>
<dbReference type="InterPro" id="IPR000524">
    <property type="entry name" value="Tscrpt_reg_HTH_GntR"/>
</dbReference>